<dbReference type="Proteomes" id="UP000427071">
    <property type="component" value="Chromosome"/>
</dbReference>
<dbReference type="EMBL" id="CP046452">
    <property type="protein sequence ID" value="QGU02352.1"/>
    <property type="molecule type" value="Genomic_DNA"/>
</dbReference>
<evidence type="ECO:0000313" key="1">
    <source>
        <dbReference type="EMBL" id="QGU02352.1"/>
    </source>
</evidence>
<dbReference type="RefSeq" id="WP_156192682.1">
    <property type="nucleotide sequence ID" value="NZ_CP046452.1"/>
</dbReference>
<accession>A0A6B8VB36</accession>
<evidence type="ECO:0000313" key="2">
    <source>
        <dbReference type="Proteomes" id="UP000427071"/>
    </source>
</evidence>
<organism evidence="1 2">
    <name type="scientific">Corynebacterium kalinowskii</name>
    <dbReference type="NCBI Taxonomy" id="2675216"/>
    <lineage>
        <taxon>Bacteria</taxon>
        <taxon>Bacillati</taxon>
        <taxon>Actinomycetota</taxon>
        <taxon>Actinomycetes</taxon>
        <taxon>Mycobacteriales</taxon>
        <taxon>Corynebacteriaceae</taxon>
        <taxon>Corynebacterium</taxon>
    </lineage>
</organism>
<reference evidence="2" key="1">
    <citation type="submission" date="2019-11" db="EMBL/GenBank/DDBJ databases">
        <title>Complete genome sequence of Corynebacterium kalinowskii 1959, a novel Corynebacterium species isolated from soil of a small paddock in Vilsendorf, Germany.</title>
        <authorList>
            <person name="Schaffert L."/>
            <person name="Ruwe M."/>
            <person name="Milse J."/>
            <person name="Hanuschka K."/>
            <person name="Ortseifen V."/>
            <person name="Droste J."/>
            <person name="Brandt D."/>
            <person name="Schlueter L."/>
            <person name="Kutter Y."/>
            <person name="Vinke S."/>
            <person name="Viehoefer P."/>
            <person name="Jacob L."/>
            <person name="Luebke N.-C."/>
            <person name="Schulte-Berndt E."/>
            <person name="Hain C."/>
            <person name="Linder M."/>
            <person name="Schmidt P."/>
            <person name="Wollenschlaeger L."/>
            <person name="Luttermann T."/>
            <person name="Thieme E."/>
            <person name="Hassa J."/>
            <person name="Haak M."/>
            <person name="Wittchen M."/>
            <person name="Mentz A."/>
            <person name="Persicke M."/>
            <person name="Busche T."/>
            <person name="Ruckert C."/>
        </authorList>
    </citation>
    <scope>NUCLEOTIDE SEQUENCE [LARGE SCALE GENOMIC DNA]</scope>
    <source>
        <strain evidence="2">1959</strain>
    </source>
</reference>
<proteinExistence type="predicted"/>
<dbReference type="AlphaFoldDB" id="A0A6B8VB36"/>
<sequence>MSLENITGVQDLVLRLRSTADLDMAALSSEGFAAAPATIALSENIRVAFSPSQGPDRILGYAELAALGLSPLVAWRSIAERIVDDACDADAASFLVRHLHSPNLPRTIQIRVRAGVVSEWIAHPLLFSRIQRCATKVFGSDTAYFHVLGPDTVIASAADITPAAFRTDLPRLGLTTRADYFFHSLRFYQGFPVDSALIDPPTSGEDLKTPIMC</sequence>
<protein>
    <submittedName>
        <fullName evidence="1">Uncharacterized protein</fullName>
    </submittedName>
</protein>
<keyword evidence="2" id="KW-1185">Reference proteome</keyword>
<dbReference type="KEGG" id="ckw:CKALI_07450"/>
<gene>
    <name evidence="1" type="ORF">CKALI_07450</name>
</gene>
<name>A0A6B8VB36_9CORY</name>